<accession>A0ABQ2NFY0</accession>
<dbReference type="SUPFAM" id="SSF47413">
    <property type="entry name" value="lambda repressor-like DNA-binding domains"/>
    <property type="match status" value="1"/>
</dbReference>
<dbReference type="CDD" id="cd00093">
    <property type="entry name" value="HTH_XRE"/>
    <property type="match status" value="1"/>
</dbReference>
<dbReference type="Proteomes" id="UP000620064">
    <property type="component" value="Unassembled WGS sequence"/>
</dbReference>
<gene>
    <name evidence="2" type="ORF">GCM10010992_02170</name>
</gene>
<organism evidence="2 3">
    <name type="scientific">Cloacibacterium rupense</name>
    <dbReference type="NCBI Taxonomy" id="517423"/>
    <lineage>
        <taxon>Bacteria</taxon>
        <taxon>Pseudomonadati</taxon>
        <taxon>Bacteroidota</taxon>
        <taxon>Flavobacteriia</taxon>
        <taxon>Flavobacteriales</taxon>
        <taxon>Weeksellaceae</taxon>
    </lineage>
</organism>
<keyword evidence="3" id="KW-1185">Reference proteome</keyword>
<dbReference type="EMBL" id="BMLV01000001">
    <property type="protein sequence ID" value="GGP01508.1"/>
    <property type="molecule type" value="Genomic_DNA"/>
</dbReference>
<comment type="caution">
    <text evidence="2">The sequence shown here is derived from an EMBL/GenBank/DDBJ whole genome shotgun (WGS) entry which is preliminary data.</text>
</comment>
<dbReference type="InterPro" id="IPR010982">
    <property type="entry name" value="Lambda_DNA-bd_dom_sf"/>
</dbReference>
<evidence type="ECO:0000259" key="1">
    <source>
        <dbReference type="PROSITE" id="PS50943"/>
    </source>
</evidence>
<feature type="domain" description="HTH cro/C1-type" evidence="1">
    <location>
        <begin position="15"/>
        <end position="62"/>
    </location>
</feature>
<dbReference type="Gene3D" id="1.10.260.40">
    <property type="entry name" value="lambda repressor-like DNA-binding domains"/>
    <property type="match status" value="1"/>
</dbReference>
<reference evidence="3" key="1">
    <citation type="journal article" date="2019" name="Int. J. Syst. Evol. Microbiol.">
        <title>The Global Catalogue of Microorganisms (GCM) 10K type strain sequencing project: providing services to taxonomists for standard genome sequencing and annotation.</title>
        <authorList>
            <consortium name="The Broad Institute Genomics Platform"/>
            <consortium name="The Broad Institute Genome Sequencing Center for Infectious Disease"/>
            <person name="Wu L."/>
            <person name="Ma J."/>
        </authorList>
    </citation>
    <scope>NUCLEOTIDE SEQUENCE [LARGE SCALE GENOMIC DNA]</scope>
    <source>
        <strain evidence="3">CGMCC 1.7656</strain>
    </source>
</reference>
<dbReference type="Pfam" id="PF01381">
    <property type="entry name" value="HTH_3"/>
    <property type="match status" value="1"/>
</dbReference>
<name>A0ABQ2NFY0_9FLAO</name>
<sequence length="177" mass="20523">MEINERITKVLEYSGFSASEFADEIDVQRSSISHIISGRNKPSLEFVTKIKNRFPELSWDWIILGTGEMKQTDSPFSTSEKQEENSAPDLFTLIDEDYKNEVFVQENIQNETLRELNKSFPSPRKEILSDSQRLDIQENISEAQNIVNETVTKNNTEGKIKRIVFFYENGKFEAFEP</sequence>
<evidence type="ECO:0000313" key="3">
    <source>
        <dbReference type="Proteomes" id="UP000620064"/>
    </source>
</evidence>
<evidence type="ECO:0000313" key="2">
    <source>
        <dbReference type="EMBL" id="GGP01508.1"/>
    </source>
</evidence>
<proteinExistence type="predicted"/>
<dbReference type="PROSITE" id="PS50943">
    <property type="entry name" value="HTH_CROC1"/>
    <property type="match status" value="1"/>
</dbReference>
<dbReference type="InterPro" id="IPR001387">
    <property type="entry name" value="Cro/C1-type_HTH"/>
</dbReference>
<dbReference type="RefSeq" id="WP_188616230.1">
    <property type="nucleotide sequence ID" value="NZ_BMLV01000001.1"/>
</dbReference>
<protein>
    <submittedName>
        <fullName evidence="2">Transcriptional regulator</fullName>
    </submittedName>
</protein>